<dbReference type="AlphaFoldDB" id="A0A679JHX5"/>
<name>A0A679JHX5_VARPD</name>
<organism evidence="1">
    <name type="scientific">Variovorax paradoxus</name>
    <dbReference type="NCBI Taxonomy" id="34073"/>
    <lineage>
        <taxon>Bacteria</taxon>
        <taxon>Pseudomonadati</taxon>
        <taxon>Pseudomonadota</taxon>
        <taxon>Betaproteobacteria</taxon>
        <taxon>Burkholderiales</taxon>
        <taxon>Comamonadaceae</taxon>
        <taxon>Variovorax</taxon>
    </lineage>
</organism>
<proteinExistence type="predicted"/>
<accession>A0A679JHX5</accession>
<reference evidence="1" key="1">
    <citation type="submission" date="2019-12" db="EMBL/GenBank/DDBJ databases">
        <authorList>
            <person name="Cremers G."/>
        </authorList>
    </citation>
    <scope>NUCLEOTIDE SEQUENCE</scope>
    <source>
        <strain evidence="1">Vvax</strain>
    </source>
</reference>
<dbReference type="EMBL" id="LR743508">
    <property type="protein sequence ID" value="CAA2110177.1"/>
    <property type="molecule type" value="Genomic_DNA"/>
</dbReference>
<sequence>MEFALLSDCTLRDLGVCRAEYLSFEAEAASDDMPTRRRVAWQVAERSAAQRAR</sequence>
<evidence type="ECO:0000313" key="1">
    <source>
        <dbReference type="EMBL" id="CAA2110177.1"/>
    </source>
</evidence>
<gene>
    <name evidence="1" type="ORF">VVAX_06441</name>
</gene>
<dbReference type="RefSeq" id="WP_339094520.1">
    <property type="nucleotide sequence ID" value="NZ_LR743508.1"/>
</dbReference>
<protein>
    <submittedName>
        <fullName evidence="1">Uncharacterized protein</fullName>
    </submittedName>
</protein>